<evidence type="ECO:0000256" key="13">
    <source>
        <dbReference type="PIRSR" id="PIRSR628651-50"/>
    </source>
</evidence>
<keyword evidence="8" id="KW-0234">DNA repair</keyword>
<feature type="binding site" evidence="14">
    <location>
        <position position="366"/>
    </location>
    <ligand>
        <name>Zn(2+)</name>
        <dbReference type="ChEBI" id="CHEBI:29105"/>
        <label>1</label>
    </ligand>
</feature>
<feature type="binding site" evidence="14">
    <location>
        <position position="382"/>
    </location>
    <ligand>
        <name>Zn(2+)</name>
        <dbReference type="ChEBI" id="CHEBI:29105"/>
        <label>2</label>
    </ligand>
</feature>
<keyword evidence="10" id="KW-0469">Meiosis</keyword>
<evidence type="ECO:0000256" key="10">
    <source>
        <dbReference type="ARBA" id="ARBA00023254"/>
    </source>
</evidence>
<dbReference type="InterPro" id="IPR019787">
    <property type="entry name" value="Znf_PHD-finger"/>
</dbReference>
<comment type="similarity">
    <text evidence="2 16">Belongs to the ING family.</text>
</comment>
<comment type="subcellular location">
    <subcellularLocation>
        <location evidence="1 16">Nucleus</location>
    </subcellularLocation>
</comment>
<dbReference type="GO" id="GO:0035267">
    <property type="term" value="C:NuA4 histone acetyltransferase complex"/>
    <property type="evidence" value="ECO:0007669"/>
    <property type="project" value="TreeGrafter"/>
</dbReference>
<dbReference type="PANTHER" id="PTHR10333">
    <property type="entry name" value="INHIBITOR OF GROWTH PROTEIN"/>
    <property type="match status" value="1"/>
</dbReference>
<evidence type="ECO:0000313" key="19">
    <source>
        <dbReference type="EMBL" id="ATZ45609.1"/>
    </source>
</evidence>
<evidence type="ECO:0000256" key="12">
    <source>
        <dbReference type="ARBA" id="ARBA00037044"/>
    </source>
</evidence>
<dbReference type="InterPro" id="IPR013083">
    <property type="entry name" value="Znf_RING/FYVE/PHD"/>
</dbReference>
<sequence length="415" mass="45196">MPRDDLSIDFVPKYKNNINMPQIEQLDTAGVLDDWINRVANLPHEIAFKQDEIGEKDKAMQECLTVIAKHDAALQKWTKANGANQPNPKEPTLNKIILENYDKAERLQDEKIKLCQDLESLVEGHVRRLDQQIKMLQDKGDFPKDTDIPSLLDPKPIDRSRLDSHGGTRPLSEIINSVSSPHVRHPSNSRISASGNQLNGVMASSAPATPAATLLLQRQTRESSLGAINKRPRLTGGLGTLPTASSGLARHSSMTPGTPRGGTPSAVRGGSAGPRNSQKKKVAPQGSRQSGAPRKGKPGKSGLSRLKRGHKNSPSSANDSELSDAESGSVEEEENIGRQSKDADGDDDMVDVDDEEGGDDKKYCICHNISYGDMVACDNEDCPYEWFHWSCVGVKSDPLGTWICPVCTPKMPKKA</sequence>
<accession>A0A384J504</accession>
<comment type="domain">
    <text evidence="16">The PHD-type zinc finger mediates the binding to H3K4me3.</text>
</comment>
<keyword evidence="7 16" id="KW-0156">Chromatin regulator</keyword>
<dbReference type="SMART" id="SM00249">
    <property type="entry name" value="PHD"/>
    <property type="match status" value="1"/>
</dbReference>
<dbReference type="SMART" id="SM01408">
    <property type="entry name" value="ING"/>
    <property type="match status" value="1"/>
</dbReference>
<reference evidence="19 20" key="1">
    <citation type="journal article" date="2011" name="PLoS Genet.">
        <title>Genomic analysis of the necrotrophic fungal pathogens Sclerotinia sclerotiorum and Botrytis cinerea.</title>
        <authorList>
            <person name="Amselem J."/>
            <person name="Cuomo C.A."/>
            <person name="van Kan J.A."/>
            <person name="Viaud M."/>
            <person name="Benito E.P."/>
            <person name="Couloux A."/>
            <person name="Coutinho P.M."/>
            <person name="de Vries R.P."/>
            <person name="Dyer P.S."/>
            <person name="Fillinger S."/>
            <person name="Fournier E."/>
            <person name="Gout L."/>
            <person name="Hahn M."/>
            <person name="Kohn L."/>
            <person name="Lapalu N."/>
            <person name="Plummer K.M."/>
            <person name="Pradier J.M."/>
            <person name="Quevillon E."/>
            <person name="Sharon A."/>
            <person name="Simon A."/>
            <person name="ten Have A."/>
            <person name="Tudzynski B."/>
            <person name="Tudzynski P."/>
            <person name="Wincker P."/>
            <person name="Andrew M."/>
            <person name="Anthouard V."/>
            <person name="Beever R.E."/>
            <person name="Beffa R."/>
            <person name="Benoit I."/>
            <person name="Bouzid O."/>
            <person name="Brault B."/>
            <person name="Chen Z."/>
            <person name="Choquer M."/>
            <person name="Collemare J."/>
            <person name="Cotton P."/>
            <person name="Danchin E.G."/>
            <person name="Da Silva C."/>
            <person name="Gautier A."/>
            <person name="Giraud C."/>
            <person name="Giraud T."/>
            <person name="Gonzalez C."/>
            <person name="Grossetete S."/>
            <person name="Guldener U."/>
            <person name="Henrissat B."/>
            <person name="Howlett B.J."/>
            <person name="Kodira C."/>
            <person name="Kretschmer M."/>
            <person name="Lappartient A."/>
            <person name="Leroch M."/>
            <person name="Levis C."/>
            <person name="Mauceli E."/>
            <person name="Neuveglise C."/>
            <person name="Oeser B."/>
            <person name="Pearson M."/>
            <person name="Poulain J."/>
            <person name="Poussereau N."/>
            <person name="Quesneville H."/>
            <person name="Rascle C."/>
            <person name="Schumacher J."/>
            <person name="Segurens B."/>
            <person name="Sexton A."/>
            <person name="Silva E."/>
            <person name="Sirven C."/>
            <person name="Soanes D.M."/>
            <person name="Talbot N.J."/>
            <person name="Templeton M."/>
            <person name="Yandava C."/>
            <person name="Yarden O."/>
            <person name="Zeng Q."/>
            <person name="Rollins J.A."/>
            <person name="Lebrun M.H."/>
            <person name="Dickman M."/>
        </authorList>
    </citation>
    <scope>NUCLEOTIDE SEQUENCE [LARGE SCALE GENOMIC DNA]</scope>
    <source>
        <strain evidence="19 20">B05.10</strain>
    </source>
</reference>
<evidence type="ECO:0000256" key="1">
    <source>
        <dbReference type="ARBA" id="ARBA00004123"/>
    </source>
</evidence>
<dbReference type="GO" id="GO:0008270">
    <property type="term" value="F:zinc ion binding"/>
    <property type="evidence" value="ECO:0007669"/>
    <property type="project" value="UniProtKB-KW"/>
</dbReference>
<comment type="function">
    <text evidence="16">Component of an histone acetyltransferase complex.</text>
</comment>
<dbReference type="GO" id="GO:0051321">
    <property type="term" value="P:meiotic cell cycle"/>
    <property type="evidence" value="ECO:0007669"/>
    <property type="project" value="UniProtKB-KW"/>
</dbReference>
<feature type="region of interest" description="Disordered" evidence="17">
    <location>
        <begin position="140"/>
        <end position="195"/>
    </location>
</feature>
<dbReference type="Pfam" id="PF12998">
    <property type="entry name" value="ING"/>
    <property type="match status" value="1"/>
</dbReference>
<dbReference type="SUPFAM" id="SSF57903">
    <property type="entry name" value="FYVE/PHD zinc finger"/>
    <property type="match status" value="1"/>
</dbReference>
<dbReference type="InterPro" id="IPR019786">
    <property type="entry name" value="Zinc_finger_PHD-type_CS"/>
</dbReference>
<dbReference type="Proteomes" id="UP000001798">
    <property type="component" value="Chromosome 1"/>
</dbReference>
<evidence type="ECO:0000256" key="15">
    <source>
        <dbReference type="PROSITE-ProRule" id="PRU00146"/>
    </source>
</evidence>
<feature type="binding site" evidence="14">
    <location>
        <position position="388"/>
    </location>
    <ligand>
        <name>Zn(2+)</name>
        <dbReference type="ChEBI" id="CHEBI:29105"/>
        <label>1</label>
    </ligand>
</feature>
<evidence type="ECO:0000256" key="9">
    <source>
        <dbReference type="ARBA" id="ARBA00023242"/>
    </source>
</evidence>
<keyword evidence="9 16" id="KW-0539">Nucleus</keyword>
<feature type="compositionally biased region" description="Acidic residues" evidence="17">
    <location>
        <begin position="344"/>
        <end position="356"/>
    </location>
</feature>
<dbReference type="Gene3D" id="6.10.140.1740">
    <property type="match status" value="1"/>
</dbReference>
<comment type="function">
    <text evidence="12">Component of the NuA4 histone acetyltransferase complex which is involved in transcriptional activation of selected genes principally by acetylation of nucleosomal histone H4 and H2A. The NuA4 complex is also involved in DNA repair. Involved in cell cycle progression and meiosis.</text>
</comment>
<feature type="site" description="Histone H3K4me3 binding" evidence="13">
    <location>
        <position position="363"/>
    </location>
</feature>
<dbReference type="KEGG" id="bfu:BCIN_01g03600"/>
<dbReference type="PANTHER" id="PTHR10333:SF100">
    <property type="entry name" value="CHROMATIN MODIFICATION-RELATED PROTEIN YNG2"/>
    <property type="match status" value="1"/>
</dbReference>
<feature type="binding site" evidence="14">
    <location>
        <position position="364"/>
    </location>
    <ligand>
        <name>Zn(2+)</name>
        <dbReference type="ChEBI" id="CHEBI:29105"/>
        <label>1</label>
    </ligand>
</feature>
<evidence type="ECO:0000256" key="2">
    <source>
        <dbReference type="ARBA" id="ARBA00010210"/>
    </source>
</evidence>
<reference evidence="19 20" key="3">
    <citation type="journal article" date="2017" name="Mol. Plant Pathol.">
        <title>A gapless genome sequence of the fungus Botrytis cinerea.</title>
        <authorList>
            <person name="Van Kan J.A."/>
            <person name="Stassen J.H."/>
            <person name="Mosbach A."/>
            <person name="Van Der Lee T.A."/>
            <person name="Faino L."/>
            <person name="Farmer A.D."/>
            <person name="Papasotiriou D.G."/>
            <person name="Zhou S."/>
            <person name="Seidl M.F."/>
            <person name="Cottam E."/>
            <person name="Edel D."/>
            <person name="Hahn M."/>
            <person name="Schwartz D.C."/>
            <person name="Dietrich R.A."/>
            <person name="Widdison S."/>
            <person name="Scalliet G."/>
        </authorList>
    </citation>
    <scope>NUCLEOTIDE SEQUENCE [LARGE SCALE GENOMIC DNA]</scope>
    <source>
        <strain evidence="19 20">B05.10</strain>
    </source>
</reference>
<protein>
    <recommendedName>
        <fullName evidence="16">Chromatin modification-related protein</fullName>
    </recommendedName>
</protein>
<evidence type="ECO:0000256" key="7">
    <source>
        <dbReference type="ARBA" id="ARBA00022853"/>
    </source>
</evidence>
<reference evidence="19 20" key="2">
    <citation type="journal article" date="2012" name="Eukaryot. Cell">
        <title>Genome update of Botrytis cinerea strains B05.10 and T4.</title>
        <authorList>
            <person name="Staats M."/>
            <person name="van Kan J.A."/>
        </authorList>
    </citation>
    <scope>NUCLEOTIDE SEQUENCE [LARGE SCALE GENOMIC DNA]</scope>
    <source>
        <strain evidence="19 20">B05.10</strain>
    </source>
</reference>
<feature type="site" description="Histone H3K4me3 binding" evidence="13">
    <location>
        <position position="374"/>
    </location>
</feature>
<feature type="binding site" evidence="14">
    <location>
        <position position="407"/>
    </location>
    <ligand>
        <name>Zn(2+)</name>
        <dbReference type="ChEBI" id="CHEBI:29105"/>
        <label>2</label>
    </ligand>
</feature>
<feature type="compositionally biased region" description="Polar residues" evidence="17">
    <location>
        <begin position="242"/>
        <end position="256"/>
    </location>
</feature>
<dbReference type="InterPro" id="IPR028651">
    <property type="entry name" value="ING_fam"/>
</dbReference>
<feature type="region of interest" description="Disordered" evidence="17">
    <location>
        <begin position="225"/>
        <end position="356"/>
    </location>
</feature>
<keyword evidence="3 14" id="KW-0479">Metal-binding</keyword>
<dbReference type="PROSITE" id="PS01359">
    <property type="entry name" value="ZF_PHD_1"/>
    <property type="match status" value="1"/>
</dbReference>
<dbReference type="GeneID" id="5431494"/>
<dbReference type="FunFam" id="3.30.40.10:FF:000695">
    <property type="entry name" value="Chromatin modification-related protein"/>
    <property type="match status" value="1"/>
</dbReference>
<dbReference type="InterPro" id="IPR001965">
    <property type="entry name" value="Znf_PHD"/>
</dbReference>
<gene>
    <name evidence="19" type="ORF">BCIN_01g03600</name>
</gene>
<evidence type="ECO:0000256" key="8">
    <source>
        <dbReference type="ARBA" id="ARBA00023204"/>
    </source>
</evidence>
<comment type="subunit">
    <text evidence="16">Component of an histone acetyltransferase complex. Interacts with H3K4me3 and to a lesser extent with H3K4me2.</text>
</comment>
<feature type="site" description="Histone H3K4me3 binding" evidence="13">
    <location>
        <position position="378"/>
    </location>
</feature>
<keyword evidence="11" id="KW-0131">Cell cycle</keyword>
<evidence type="ECO:0000256" key="14">
    <source>
        <dbReference type="PIRSR" id="PIRSR628651-51"/>
    </source>
</evidence>
<feature type="domain" description="PHD-type" evidence="18">
    <location>
        <begin position="361"/>
        <end position="410"/>
    </location>
</feature>
<keyword evidence="5 15" id="KW-0863">Zinc-finger</keyword>
<keyword evidence="4" id="KW-0227">DNA damage</keyword>
<evidence type="ECO:0000256" key="5">
    <source>
        <dbReference type="ARBA" id="ARBA00022771"/>
    </source>
</evidence>
<feature type="binding site" evidence="14">
    <location>
        <position position="377"/>
    </location>
    <ligand>
        <name>Zn(2+)</name>
        <dbReference type="ChEBI" id="CHEBI:29105"/>
        <label>2</label>
    </ligand>
</feature>
<evidence type="ECO:0000256" key="17">
    <source>
        <dbReference type="SAM" id="MobiDB-lite"/>
    </source>
</evidence>
<dbReference type="VEuPathDB" id="FungiDB:Bcin01g03600"/>
<dbReference type="GO" id="GO:0006325">
    <property type="term" value="P:chromatin organization"/>
    <property type="evidence" value="ECO:0007669"/>
    <property type="project" value="UniProtKB-KW"/>
</dbReference>
<name>A0A384J504_BOTFB</name>
<dbReference type="InterPro" id="IPR011011">
    <property type="entry name" value="Znf_FYVE_PHD"/>
</dbReference>
<feature type="compositionally biased region" description="Basic and acidic residues" evidence="17">
    <location>
        <begin position="155"/>
        <end position="166"/>
    </location>
</feature>
<dbReference type="CDD" id="cd15505">
    <property type="entry name" value="PHD_ING"/>
    <property type="match status" value="1"/>
</dbReference>
<keyword evidence="20" id="KW-1185">Reference proteome</keyword>
<dbReference type="RefSeq" id="XP_001550993.2">
    <property type="nucleotide sequence ID" value="XM_001550943.2"/>
</dbReference>
<evidence type="ECO:0000256" key="3">
    <source>
        <dbReference type="ARBA" id="ARBA00022723"/>
    </source>
</evidence>
<feature type="binding site" evidence="14">
    <location>
        <position position="404"/>
    </location>
    <ligand>
        <name>Zn(2+)</name>
        <dbReference type="ChEBI" id="CHEBI:29105"/>
        <label>2</label>
    </ligand>
</feature>
<dbReference type="AlphaFoldDB" id="A0A384J504"/>
<dbReference type="GO" id="GO:0005634">
    <property type="term" value="C:nucleus"/>
    <property type="evidence" value="ECO:0007669"/>
    <property type="project" value="UniProtKB-SubCell"/>
</dbReference>
<evidence type="ECO:0000256" key="4">
    <source>
        <dbReference type="ARBA" id="ARBA00022763"/>
    </source>
</evidence>
<evidence type="ECO:0000313" key="20">
    <source>
        <dbReference type="Proteomes" id="UP000001798"/>
    </source>
</evidence>
<dbReference type="OrthoDB" id="2505961at2759"/>
<evidence type="ECO:0000259" key="18">
    <source>
        <dbReference type="PROSITE" id="PS50016"/>
    </source>
</evidence>
<dbReference type="EMBL" id="CP009805">
    <property type="protein sequence ID" value="ATZ45609.1"/>
    <property type="molecule type" value="Genomic_DNA"/>
</dbReference>
<keyword evidence="6 14" id="KW-0862">Zinc</keyword>
<dbReference type="InterPro" id="IPR024610">
    <property type="entry name" value="ING_N_histone-binding"/>
</dbReference>
<dbReference type="GO" id="GO:0006355">
    <property type="term" value="P:regulation of DNA-templated transcription"/>
    <property type="evidence" value="ECO:0007669"/>
    <property type="project" value="TreeGrafter"/>
</dbReference>
<dbReference type="GO" id="GO:0006281">
    <property type="term" value="P:DNA repair"/>
    <property type="evidence" value="ECO:0007669"/>
    <property type="project" value="UniProtKB-KW"/>
</dbReference>
<feature type="binding site" evidence="14">
    <location>
        <position position="391"/>
    </location>
    <ligand>
        <name>Zn(2+)</name>
        <dbReference type="ChEBI" id="CHEBI:29105"/>
        <label>1</label>
    </ligand>
</feature>
<evidence type="ECO:0000256" key="11">
    <source>
        <dbReference type="ARBA" id="ARBA00023306"/>
    </source>
</evidence>
<organism evidence="19 20">
    <name type="scientific">Botryotinia fuckeliana (strain B05.10)</name>
    <name type="common">Noble rot fungus</name>
    <name type="synonym">Botrytis cinerea</name>
    <dbReference type="NCBI Taxonomy" id="332648"/>
    <lineage>
        <taxon>Eukaryota</taxon>
        <taxon>Fungi</taxon>
        <taxon>Dikarya</taxon>
        <taxon>Ascomycota</taxon>
        <taxon>Pezizomycotina</taxon>
        <taxon>Leotiomycetes</taxon>
        <taxon>Helotiales</taxon>
        <taxon>Sclerotiniaceae</taxon>
        <taxon>Botrytis</taxon>
    </lineage>
</organism>
<dbReference type="Gene3D" id="3.30.40.10">
    <property type="entry name" value="Zinc/RING finger domain, C3HC4 (zinc finger)"/>
    <property type="match status" value="1"/>
</dbReference>
<evidence type="ECO:0000256" key="6">
    <source>
        <dbReference type="ARBA" id="ARBA00022833"/>
    </source>
</evidence>
<feature type="site" description="Histone H3K4me3 binding" evidence="13">
    <location>
        <position position="386"/>
    </location>
</feature>
<evidence type="ECO:0000256" key="16">
    <source>
        <dbReference type="RuleBase" id="RU361213"/>
    </source>
</evidence>
<feature type="compositionally biased region" description="Acidic residues" evidence="17">
    <location>
        <begin position="321"/>
        <end position="334"/>
    </location>
</feature>
<dbReference type="PROSITE" id="PS50016">
    <property type="entry name" value="ZF_PHD_2"/>
    <property type="match status" value="1"/>
</dbReference>
<dbReference type="CDD" id="cd16858">
    <property type="entry name" value="ING_ING3_Yng2p"/>
    <property type="match status" value="1"/>
</dbReference>
<proteinExistence type="inferred from homology"/>